<feature type="domain" description="Peptidase M48" evidence="7">
    <location>
        <begin position="10"/>
        <end position="114"/>
    </location>
</feature>
<dbReference type="GO" id="GO:0004222">
    <property type="term" value="F:metalloendopeptidase activity"/>
    <property type="evidence" value="ECO:0007669"/>
    <property type="project" value="InterPro"/>
</dbReference>
<evidence type="ECO:0000256" key="1">
    <source>
        <dbReference type="ARBA" id="ARBA00022670"/>
    </source>
</evidence>
<keyword evidence="3 6" id="KW-0378">Hydrolase</keyword>
<accession>A0A1D6GNF1</accession>
<organism evidence="8">
    <name type="scientific">Zea mays</name>
    <name type="common">Maize</name>
    <dbReference type="NCBI Taxonomy" id="4577"/>
    <lineage>
        <taxon>Eukaryota</taxon>
        <taxon>Viridiplantae</taxon>
        <taxon>Streptophyta</taxon>
        <taxon>Embryophyta</taxon>
        <taxon>Tracheophyta</taxon>
        <taxon>Spermatophyta</taxon>
        <taxon>Magnoliopsida</taxon>
        <taxon>Liliopsida</taxon>
        <taxon>Poales</taxon>
        <taxon>Poaceae</taxon>
        <taxon>PACMAD clade</taxon>
        <taxon>Panicoideae</taxon>
        <taxon>Andropogonodae</taxon>
        <taxon>Andropogoneae</taxon>
        <taxon>Tripsacinae</taxon>
        <taxon>Zea</taxon>
    </lineage>
</organism>
<sequence>MPSGNQTMTFVAVQLLMILQFGGYTLVRNSKVLFESFGFEDQPIIIGLIIFQHTIIPIQHLLSFCLNLVSKAFEFQADAFAKNLGYAPQLRAALVKLQGHRRGMRGGGAGVALVDARTFHPRDLVAHRGGGGGTLLGRGFGAADLAQGCGWWRRIAGERICGRGGWNPYMEGGGGFAGERIWGLRTRGFVGAAAVLGCGREDGGGDCGRGDGSGNRGRGKGNRGRWQNEAIVHAYTKDIRSSRDWRN</sequence>
<dbReference type="GO" id="GO:0006508">
    <property type="term" value="P:proteolysis"/>
    <property type="evidence" value="ECO:0007669"/>
    <property type="project" value="UniProtKB-KW"/>
</dbReference>
<dbReference type="Pfam" id="PF01435">
    <property type="entry name" value="Peptidase_M48"/>
    <property type="match status" value="1"/>
</dbReference>
<evidence type="ECO:0000313" key="8">
    <source>
        <dbReference type="EMBL" id="AQK64762.1"/>
    </source>
</evidence>
<keyword evidence="1 6" id="KW-0645">Protease</keyword>
<evidence type="ECO:0000256" key="3">
    <source>
        <dbReference type="ARBA" id="ARBA00022801"/>
    </source>
</evidence>
<dbReference type="GO" id="GO:0046872">
    <property type="term" value="F:metal ion binding"/>
    <property type="evidence" value="ECO:0007669"/>
    <property type="project" value="UniProtKB-KW"/>
</dbReference>
<evidence type="ECO:0000256" key="5">
    <source>
        <dbReference type="ARBA" id="ARBA00023049"/>
    </source>
</evidence>
<evidence type="ECO:0000259" key="7">
    <source>
        <dbReference type="Pfam" id="PF01435"/>
    </source>
</evidence>
<keyword evidence="4 6" id="KW-0862">Zinc</keyword>
<dbReference type="eggNOG" id="KOG2719">
    <property type="taxonomic scope" value="Eukaryota"/>
</dbReference>
<dbReference type="ExpressionAtlas" id="A0A1D6GNF1">
    <property type="expression patterns" value="baseline and differential"/>
</dbReference>
<proteinExistence type="inferred from homology"/>
<dbReference type="InParanoid" id="A0A1D6GNF1"/>
<comment type="cofactor">
    <cofactor evidence="6">
        <name>Zn(2+)</name>
        <dbReference type="ChEBI" id="CHEBI:29105"/>
    </cofactor>
    <text evidence="6">Binds 1 zinc ion per subunit.</text>
</comment>
<comment type="similarity">
    <text evidence="6">Belongs to the peptidase M48 family.</text>
</comment>
<dbReference type="STRING" id="4577.A0A1D6GNF1"/>
<evidence type="ECO:0000256" key="6">
    <source>
        <dbReference type="RuleBase" id="RU003983"/>
    </source>
</evidence>
<gene>
    <name evidence="8" type="ORF">ZEAMMB73_Zm00001d013893</name>
</gene>
<keyword evidence="5 6" id="KW-0482">Metalloprotease</keyword>
<keyword evidence="2" id="KW-0479">Metal-binding</keyword>
<dbReference type="SMR" id="A0A1D6GNF1"/>
<reference evidence="8" key="1">
    <citation type="submission" date="2015-12" db="EMBL/GenBank/DDBJ databases">
        <title>Update maize B73 reference genome by single molecule sequencing technologies.</title>
        <authorList>
            <consortium name="Maize Genome Sequencing Project"/>
            <person name="Ware D."/>
        </authorList>
    </citation>
    <scope>NUCLEOTIDE SEQUENCE</scope>
    <source>
        <tissue evidence="8">Seedling</tissue>
    </source>
</reference>
<dbReference type="InterPro" id="IPR001915">
    <property type="entry name" value="Peptidase_M48"/>
</dbReference>
<evidence type="ECO:0000256" key="2">
    <source>
        <dbReference type="ARBA" id="ARBA00022723"/>
    </source>
</evidence>
<dbReference type="PaxDb" id="4577-GRMZM2G422539_P01"/>
<evidence type="ECO:0000256" key="4">
    <source>
        <dbReference type="ARBA" id="ARBA00022833"/>
    </source>
</evidence>
<dbReference type="AlphaFoldDB" id="A0A1D6GNF1"/>
<name>A0A1D6GNF1_MAIZE</name>
<dbReference type="PANTHER" id="PTHR10120">
    <property type="entry name" value="CAAX PRENYL PROTEASE 1"/>
    <property type="match status" value="1"/>
</dbReference>
<protein>
    <submittedName>
        <fullName evidence="8">CAAX prenyl protease 1-like protein</fullName>
    </submittedName>
</protein>
<dbReference type="EMBL" id="CM000781">
    <property type="protein sequence ID" value="AQK64762.1"/>
    <property type="molecule type" value="Genomic_DNA"/>
</dbReference>